<organism evidence="2">
    <name type="scientific">viral metagenome</name>
    <dbReference type="NCBI Taxonomy" id="1070528"/>
    <lineage>
        <taxon>unclassified sequences</taxon>
        <taxon>metagenomes</taxon>
        <taxon>organismal metagenomes</taxon>
    </lineage>
</organism>
<dbReference type="EMBL" id="MN739015">
    <property type="protein sequence ID" value="QHT35258.1"/>
    <property type="molecule type" value="Genomic_DNA"/>
</dbReference>
<reference evidence="2" key="1">
    <citation type="journal article" date="2020" name="Nature">
        <title>Giant virus diversity and host interactions through global metagenomics.</title>
        <authorList>
            <person name="Schulz F."/>
            <person name="Roux S."/>
            <person name="Paez-Espino D."/>
            <person name="Jungbluth S."/>
            <person name="Walsh D.A."/>
            <person name="Denef V.J."/>
            <person name="McMahon K.D."/>
            <person name="Konstantinidis K.T."/>
            <person name="Eloe-Fadrosh E.A."/>
            <person name="Kyrpides N.C."/>
            <person name="Woyke T."/>
        </authorList>
    </citation>
    <scope>NUCLEOTIDE SEQUENCE</scope>
    <source>
        <strain evidence="2">GVMAG-M-3300009180-1</strain>
    </source>
</reference>
<evidence type="ECO:0000313" key="2">
    <source>
        <dbReference type="EMBL" id="QHT35258.1"/>
    </source>
</evidence>
<evidence type="ECO:0000259" key="1">
    <source>
        <dbReference type="Pfam" id="PF05050"/>
    </source>
</evidence>
<dbReference type="InterPro" id="IPR053188">
    <property type="entry name" value="FkbM_Methyltransferase"/>
</dbReference>
<dbReference type="PANTHER" id="PTHR36973">
    <property type="entry name" value="SLL1456 PROTEIN-RELATED"/>
    <property type="match status" value="1"/>
</dbReference>
<accession>A0A6C0F1I2</accession>
<dbReference type="Pfam" id="PF05050">
    <property type="entry name" value="Methyltransf_21"/>
    <property type="match status" value="1"/>
</dbReference>
<dbReference type="SUPFAM" id="SSF53335">
    <property type="entry name" value="S-adenosyl-L-methionine-dependent methyltransferases"/>
    <property type="match status" value="1"/>
</dbReference>
<proteinExistence type="predicted"/>
<name>A0A6C0F1I2_9ZZZZ</name>
<dbReference type="GO" id="GO:0008171">
    <property type="term" value="F:O-methyltransferase activity"/>
    <property type="evidence" value="ECO:0007669"/>
    <property type="project" value="TreeGrafter"/>
</dbReference>
<dbReference type="PANTHER" id="PTHR36973:SF4">
    <property type="entry name" value="NODULATION PROTEIN"/>
    <property type="match status" value="1"/>
</dbReference>
<dbReference type="InterPro" id="IPR006342">
    <property type="entry name" value="FkbM_mtfrase"/>
</dbReference>
<dbReference type="AlphaFoldDB" id="A0A6C0F1I2"/>
<sequence length="222" mass="25355">MLIPFDKVKEILGLHKIEVTGVFHLGAHECEEMPFYNSLGVTSDNVIWLDAMADKVKEATERGIPNVYHAVVSDVDDAIVTFNISNNGQSSSLLEFGTHATEHPHVVYIDKITQKSITINTFVERNKINMSWCNFWNFDIQGAELIALKGATKYIHHAKAIYLEVNEKELYKGCGLMTEIDEFLGQYNFKRVVKNITEHGWGDALYINTNYNKYVKYKMTLL</sequence>
<dbReference type="Gene3D" id="3.40.50.150">
    <property type="entry name" value="Vaccinia Virus protein VP39"/>
    <property type="match status" value="1"/>
</dbReference>
<feature type="domain" description="Methyltransferase FkbM" evidence="1">
    <location>
        <begin position="73"/>
        <end position="190"/>
    </location>
</feature>
<protein>
    <recommendedName>
        <fullName evidence="1">Methyltransferase FkbM domain-containing protein</fullName>
    </recommendedName>
</protein>
<dbReference type="InterPro" id="IPR029063">
    <property type="entry name" value="SAM-dependent_MTases_sf"/>
</dbReference>